<gene>
    <name evidence="2" type="ORF">WKV53_18020</name>
</gene>
<proteinExistence type="predicted"/>
<name>A0ABU9AZL7_9BACT</name>
<dbReference type="EMBL" id="JBBUKT010000007">
    <property type="protein sequence ID" value="MEK7952414.1"/>
    <property type="molecule type" value="Genomic_DNA"/>
</dbReference>
<evidence type="ECO:0000256" key="1">
    <source>
        <dbReference type="SAM" id="SignalP"/>
    </source>
</evidence>
<dbReference type="Proteomes" id="UP001371305">
    <property type="component" value="Unassembled WGS sequence"/>
</dbReference>
<reference evidence="2 3" key="1">
    <citation type="submission" date="2024-04" db="EMBL/GenBank/DDBJ databases">
        <title>Luteolibacter sp. isolated from soil.</title>
        <authorList>
            <person name="An J."/>
        </authorList>
    </citation>
    <scope>NUCLEOTIDE SEQUENCE [LARGE SCALE GENOMIC DNA]</scope>
    <source>
        <strain evidence="2 3">Y139</strain>
    </source>
</reference>
<dbReference type="RefSeq" id="WP_341406171.1">
    <property type="nucleotide sequence ID" value="NZ_JBBUKT010000007.1"/>
</dbReference>
<comment type="caution">
    <text evidence="2">The sequence shown here is derived from an EMBL/GenBank/DDBJ whole genome shotgun (WGS) entry which is preliminary data.</text>
</comment>
<feature type="chain" id="PRO_5045294374" description="Lipoprotein" evidence="1">
    <location>
        <begin position="27"/>
        <end position="132"/>
    </location>
</feature>
<sequence length="132" mass="14740">MKSFLAIILTALIPLSGLLTSCASMGASSTEPLLSAAGFHVKTPETSAQKAIYAELPPYKVQRGTHQGKVFYAYKNEKEGVAYVGGEAEYQKYQKLAVERSIARHQYEAAQMNQSLSYRWYGAYPGYYGRYY</sequence>
<accession>A0ABU9AZL7</accession>
<evidence type="ECO:0000313" key="2">
    <source>
        <dbReference type="EMBL" id="MEK7952414.1"/>
    </source>
</evidence>
<organism evidence="2 3">
    <name type="scientific">Luteolibacter soli</name>
    <dbReference type="NCBI Taxonomy" id="3135280"/>
    <lineage>
        <taxon>Bacteria</taxon>
        <taxon>Pseudomonadati</taxon>
        <taxon>Verrucomicrobiota</taxon>
        <taxon>Verrucomicrobiia</taxon>
        <taxon>Verrucomicrobiales</taxon>
        <taxon>Verrucomicrobiaceae</taxon>
        <taxon>Luteolibacter</taxon>
    </lineage>
</organism>
<evidence type="ECO:0000313" key="3">
    <source>
        <dbReference type="Proteomes" id="UP001371305"/>
    </source>
</evidence>
<protein>
    <recommendedName>
        <fullName evidence="4">Lipoprotein</fullName>
    </recommendedName>
</protein>
<dbReference type="PROSITE" id="PS51257">
    <property type="entry name" value="PROKAR_LIPOPROTEIN"/>
    <property type="match status" value="1"/>
</dbReference>
<keyword evidence="1" id="KW-0732">Signal</keyword>
<feature type="signal peptide" evidence="1">
    <location>
        <begin position="1"/>
        <end position="26"/>
    </location>
</feature>
<evidence type="ECO:0008006" key="4">
    <source>
        <dbReference type="Google" id="ProtNLM"/>
    </source>
</evidence>
<keyword evidence="3" id="KW-1185">Reference proteome</keyword>